<dbReference type="HOGENOM" id="CLU_434875_0_0_1"/>
<feature type="compositionally biased region" description="Basic residues" evidence="1">
    <location>
        <begin position="41"/>
        <end position="53"/>
    </location>
</feature>
<evidence type="ECO:0008006" key="4">
    <source>
        <dbReference type="Google" id="ProtNLM"/>
    </source>
</evidence>
<feature type="compositionally biased region" description="Basic and acidic residues" evidence="1">
    <location>
        <begin position="495"/>
        <end position="521"/>
    </location>
</feature>
<accession>A0A0C3BMR2</accession>
<gene>
    <name evidence="2" type="ORF">M408DRAFT_5923</name>
</gene>
<keyword evidence="3" id="KW-1185">Reference proteome</keyword>
<feature type="compositionally biased region" description="Polar residues" evidence="1">
    <location>
        <begin position="1"/>
        <end position="13"/>
    </location>
</feature>
<feature type="compositionally biased region" description="Basic residues" evidence="1">
    <location>
        <begin position="620"/>
        <end position="629"/>
    </location>
</feature>
<dbReference type="AlphaFoldDB" id="A0A0C3BMR2"/>
<proteinExistence type="predicted"/>
<dbReference type="STRING" id="933852.A0A0C3BMR2"/>
<feature type="region of interest" description="Disordered" evidence="1">
    <location>
        <begin position="495"/>
        <end position="523"/>
    </location>
</feature>
<dbReference type="Proteomes" id="UP000054097">
    <property type="component" value="Unassembled WGS sequence"/>
</dbReference>
<feature type="compositionally biased region" description="Polar residues" evidence="1">
    <location>
        <begin position="22"/>
        <end position="32"/>
    </location>
</feature>
<feature type="compositionally biased region" description="Low complexity" evidence="1">
    <location>
        <begin position="111"/>
        <end position="127"/>
    </location>
</feature>
<reference evidence="3" key="2">
    <citation type="submission" date="2015-01" db="EMBL/GenBank/DDBJ databases">
        <title>Evolutionary Origins and Diversification of the Mycorrhizal Mutualists.</title>
        <authorList>
            <consortium name="DOE Joint Genome Institute"/>
            <consortium name="Mycorrhizal Genomics Consortium"/>
            <person name="Kohler A."/>
            <person name="Kuo A."/>
            <person name="Nagy L.G."/>
            <person name="Floudas D."/>
            <person name="Copeland A."/>
            <person name="Barry K.W."/>
            <person name="Cichocki N."/>
            <person name="Veneault-Fourrey C."/>
            <person name="LaButti K."/>
            <person name="Lindquist E.A."/>
            <person name="Lipzen A."/>
            <person name="Lundell T."/>
            <person name="Morin E."/>
            <person name="Murat C."/>
            <person name="Riley R."/>
            <person name="Ohm R."/>
            <person name="Sun H."/>
            <person name="Tunlid A."/>
            <person name="Henrissat B."/>
            <person name="Grigoriev I.V."/>
            <person name="Hibbett D.S."/>
            <person name="Martin F."/>
        </authorList>
    </citation>
    <scope>NUCLEOTIDE SEQUENCE [LARGE SCALE GENOMIC DNA]</scope>
    <source>
        <strain evidence="3">MAFF 305830</strain>
    </source>
</reference>
<dbReference type="OrthoDB" id="2505887at2759"/>
<evidence type="ECO:0000313" key="2">
    <source>
        <dbReference type="EMBL" id="KIM33394.1"/>
    </source>
</evidence>
<dbReference type="EMBL" id="KN824278">
    <property type="protein sequence ID" value="KIM33394.1"/>
    <property type="molecule type" value="Genomic_DNA"/>
</dbReference>
<reference evidence="2 3" key="1">
    <citation type="submission" date="2014-04" db="EMBL/GenBank/DDBJ databases">
        <authorList>
            <consortium name="DOE Joint Genome Institute"/>
            <person name="Kuo A."/>
            <person name="Zuccaro A."/>
            <person name="Kohler A."/>
            <person name="Nagy L.G."/>
            <person name="Floudas D."/>
            <person name="Copeland A."/>
            <person name="Barry K.W."/>
            <person name="Cichocki N."/>
            <person name="Veneault-Fourrey C."/>
            <person name="LaButti K."/>
            <person name="Lindquist E.A."/>
            <person name="Lipzen A."/>
            <person name="Lundell T."/>
            <person name="Morin E."/>
            <person name="Murat C."/>
            <person name="Sun H."/>
            <person name="Tunlid A."/>
            <person name="Henrissat B."/>
            <person name="Grigoriev I.V."/>
            <person name="Hibbett D.S."/>
            <person name="Martin F."/>
            <person name="Nordberg H.P."/>
            <person name="Cantor M.N."/>
            <person name="Hua S.X."/>
        </authorList>
    </citation>
    <scope>NUCLEOTIDE SEQUENCE [LARGE SCALE GENOMIC DNA]</scope>
    <source>
        <strain evidence="2 3">MAFF 305830</strain>
    </source>
</reference>
<feature type="region of interest" description="Disordered" evidence="1">
    <location>
        <begin position="1"/>
        <end position="134"/>
    </location>
</feature>
<feature type="region of interest" description="Disordered" evidence="1">
    <location>
        <begin position="603"/>
        <end position="629"/>
    </location>
</feature>
<protein>
    <recommendedName>
        <fullName evidence="4">PWWP domain-containing protein</fullName>
    </recommendedName>
</protein>
<evidence type="ECO:0000313" key="3">
    <source>
        <dbReference type="Proteomes" id="UP000054097"/>
    </source>
</evidence>
<evidence type="ECO:0000256" key="1">
    <source>
        <dbReference type="SAM" id="MobiDB-lite"/>
    </source>
</evidence>
<organism evidence="2 3">
    <name type="scientific">Serendipita vermifera MAFF 305830</name>
    <dbReference type="NCBI Taxonomy" id="933852"/>
    <lineage>
        <taxon>Eukaryota</taxon>
        <taxon>Fungi</taxon>
        <taxon>Dikarya</taxon>
        <taxon>Basidiomycota</taxon>
        <taxon>Agaricomycotina</taxon>
        <taxon>Agaricomycetes</taxon>
        <taxon>Sebacinales</taxon>
        <taxon>Serendipitaceae</taxon>
        <taxon>Serendipita</taxon>
    </lineage>
</organism>
<sequence>MELATTNGPSQFKSLFDGDLSSADSENETPNNAVLKVTRSPSKKKKKAQKKQVKTGGRPQRPKRQEAIKSYAESDTDEDSVPPNVPIQTTKRKRTGSLTTSPNKKVKLDVFQSSRGRSFSSSQLPSPQKAKGLAASLSTSLPEAVMPSPFPLATARKRAFIRLGIDGKPAESSSIDGYWWPAKKSAAIDDGTVTYQLYGDDGHGSGRNVELTNPQSTNLQSIYFPRPPLPRYSQTSFQQGSIIEAGRFMAAFTELNQDDEDEDEDEDILGQYENAASDSEHGTSSQVSVPDWRPPSPSEFEYLIDEPVLCKSKSGSTVYWPARIIGYIPPTKPSQKPRFEVGFFDWKTGEVTRDMFLIQYDEDREKFAKCELDRRKLQEWMDKNCVSPTDDDEVAAVDITTLPEPDFPIPKPSVFIQQMTIAEQFVYVIPFMRRILEENYPPSQERVDLWMKGGATRASVTNDPIQGGNLAEVEWQLFGRLVHTWALPGFDHSKKTEVTEQDESNKPEEQRDRPRGSERYENLPPSQKLQFIVDVLIGEAVIQLLIIRAGKRSNLDFLGDVEEAELYQSGLKMSKQQSTSITVITILEERRNLRSRLGLPPEPLIAAGAKPQAEAEIGGRRSKARIHSQ</sequence>
<name>A0A0C3BMR2_SERVB</name>